<name>A0A832GKL2_9BACT</name>
<gene>
    <name evidence="2" type="ORF">ENT73_00880</name>
</gene>
<keyword evidence="1" id="KW-0732">Signal</keyword>
<evidence type="ECO:0000313" key="2">
    <source>
        <dbReference type="EMBL" id="HGV54628.1"/>
    </source>
</evidence>
<dbReference type="AlphaFoldDB" id="A0A832GKL2"/>
<comment type="caution">
    <text evidence="2">The sequence shown here is derived from an EMBL/GenBank/DDBJ whole genome shotgun (WGS) entry which is preliminary data.</text>
</comment>
<organism evidence="2">
    <name type="scientific">Caldimicrobium thiodismutans</name>
    <dbReference type="NCBI Taxonomy" id="1653476"/>
    <lineage>
        <taxon>Bacteria</taxon>
        <taxon>Pseudomonadati</taxon>
        <taxon>Thermodesulfobacteriota</taxon>
        <taxon>Thermodesulfobacteria</taxon>
        <taxon>Thermodesulfobacteriales</taxon>
        <taxon>Thermodesulfobacteriaceae</taxon>
        <taxon>Caldimicrobium</taxon>
    </lineage>
</organism>
<evidence type="ECO:0000256" key="1">
    <source>
        <dbReference type="SAM" id="SignalP"/>
    </source>
</evidence>
<protein>
    <submittedName>
        <fullName evidence="2">Uncharacterized protein</fullName>
    </submittedName>
</protein>
<feature type="chain" id="PRO_5032795017" evidence="1">
    <location>
        <begin position="19"/>
        <end position="228"/>
    </location>
</feature>
<reference evidence="2" key="1">
    <citation type="journal article" date="2020" name="mSystems">
        <title>Genome- and Community-Level Interaction Insights into Carbon Utilization and Element Cycling Functions of Hydrothermarchaeota in Hydrothermal Sediment.</title>
        <authorList>
            <person name="Zhou Z."/>
            <person name="Liu Y."/>
            <person name="Xu W."/>
            <person name="Pan J."/>
            <person name="Luo Z.H."/>
            <person name="Li M."/>
        </authorList>
    </citation>
    <scope>NUCLEOTIDE SEQUENCE [LARGE SCALE GENOMIC DNA]</scope>
    <source>
        <strain evidence="2">SpSt-605</strain>
    </source>
</reference>
<sequence length="228" mass="26475">MLKILFFLILSWCQLSFSASTYPIGVLPPEIIPEREYGYLQRSVYQFLQNQLNITSEILFVSTDLPHKEKFSKVLQSRINFLSAERVRIELNLQEVETGRSMWTSVKEVPPEHFWTTLGQEVERLRKTLMQSSPAINKPVENPPRLVLSSFKGEDSPSFFSRLNPLPLISRLFPKKEEPLKIKVEIPPPPPPPGYNIPQVSPIQREAIRPEVRYQPLPAKEASPWQWW</sequence>
<accession>A0A832GKL2</accession>
<proteinExistence type="predicted"/>
<feature type="signal peptide" evidence="1">
    <location>
        <begin position="1"/>
        <end position="18"/>
    </location>
</feature>
<dbReference type="EMBL" id="DSZU01000018">
    <property type="protein sequence ID" value="HGV54628.1"/>
    <property type="molecule type" value="Genomic_DNA"/>
</dbReference>